<reference evidence="6 7" key="1">
    <citation type="submission" date="2017-11" db="EMBL/GenBank/DDBJ databases">
        <title>Taxonomic description and genome sequences of Spirosoma HA7 sp. nov., isolated from pollen microhabitat of Corylus avellana.</title>
        <authorList>
            <person name="Ambika Manirajan B."/>
            <person name="Suarez C."/>
            <person name="Ratering S."/>
            <person name="Geissler-Plaum R."/>
            <person name="Cardinale M."/>
            <person name="Sylvia S."/>
        </authorList>
    </citation>
    <scope>NUCLEOTIDE SEQUENCE [LARGE SCALE GENOMIC DNA]</scope>
    <source>
        <strain evidence="6 7">HA7</strain>
    </source>
</reference>
<dbReference type="InterPro" id="IPR013249">
    <property type="entry name" value="RNA_pol_sigma70_r4_t2"/>
</dbReference>
<dbReference type="EMBL" id="CP025096">
    <property type="protein sequence ID" value="AUD04020.1"/>
    <property type="molecule type" value="Genomic_DNA"/>
</dbReference>
<dbReference type="GO" id="GO:0006352">
    <property type="term" value="P:DNA-templated transcription initiation"/>
    <property type="evidence" value="ECO:0007669"/>
    <property type="project" value="InterPro"/>
</dbReference>
<keyword evidence="3" id="KW-0238">DNA-binding</keyword>
<proteinExistence type="predicted"/>
<dbReference type="InterPro" id="IPR013324">
    <property type="entry name" value="RNA_pol_sigma_r3/r4-like"/>
</dbReference>
<dbReference type="GO" id="GO:0016987">
    <property type="term" value="F:sigma factor activity"/>
    <property type="evidence" value="ECO:0007669"/>
    <property type="project" value="UniProtKB-KW"/>
</dbReference>
<dbReference type="AlphaFoldDB" id="A0A2K8Z2B5"/>
<evidence type="ECO:0000313" key="7">
    <source>
        <dbReference type="Proteomes" id="UP000232883"/>
    </source>
</evidence>
<protein>
    <recommendedName>
        <fullName evidence="5">RNA polymerase sigma factor 70 region 4 type 2 domain-containing protein</fullName>
    </recommendedName>
</protein>
<dbReference type="InterPro" id="IPR039425">
    <property type="entry name" value="RNA_pol_sigma-70-like"/>
</dbReference>
<feature type="domain" description="RNA polymerase sigma factor 70 region 4 type 2" evidence="5">
    <location>
        <begin position="146"/>
        <end position="197"/>
    </location>
</feature>
<dbReference type="PANTHER" id="PTHR43133">
    <property type="entry name" value="RNA POLYMERASE ECF-TYPE SIGMA FACTO"/>
    <property type="match status" value="1"/>
</dbReference>
<evidence type="ECO:0000256" key="3">
    <source>
        <dbReference type="ARBA" id="ARBA00023125"/>
    </source>
</evidence>
<organism evidence="6 7">
    <name type="scientific">Spirosoma pollinicola</name>
    <dbReference type="NCBI Taxonomy" id="2057025"/>
    <lineage>
        <taxon>Bacteria</taxon>
        <taxon>Pseudomonadati</taxon>
        <taxon>Bacteroidota</taxon>
        <taxon>Cytophagia</taxon>
        <taxon>Cytophagales</taxon>
        <taxon>Cytophagaceae</taxon>
        <taxon>Spirosoma</taxon>
    </lineage>
</organism>
<name>A0A2K8Z2B5_9BACT</name>
<dbReference type="GO" id="GO:0003677">
    <property type="term" value="F:DNA binding"/>
    <property type="evidence" value="ECO:0007669"/>
    <property type="project" value="UniProtKB-KW"/>
</dbReference>
<evidence type="ECO:0000256" key="1">
    <source>
        <dbReference type="ARBA" id="ARBA00023015"/>
    </source>
</evidence>
<evidence type="ECO:0000256" key="2">
    <source>
        <dbReference type="ARBA" id="ARBA00023082"/>
    </source>
</evidence>
<dbReference type="PANTHER" id="PTHR43133:SF8">
    <property type="entry name" value="RNA POLYMERASE SIGMA FACTOR HI_1459-RELATED"/>
    <property type="match status" value="1"/>
</dbReference>
<dbReference type="Gene3D" id="1.10.1740.10">
    <property type="match status" value="1"/>
</dbReference>
<dbReference type="InterPro" id="IPR036388">
    <property type="entry name" value="WH-like_DNA-bd_sf"/>
</dbReference>
<keyword evidence="1" id="KW-0805">Transcription regulation</keyword>
<dbReference type="Proteomes" id="UP000232883">
    <property type="component" value="Chromosome"/>
</dbReference>
<dbReference type="Pfam" id="PF08281">
    <property type="entry name" value="Sigma70_r4_2"/>
    <property type="match status" value="1"/>
</dbReference>
<gene>
    <name evidence="6" type="ORF">CWM47_20630</name>
</gene>
<accession>A0A2K8Z2B5</accession>
<evidence type="ECO:0000259" key="5">
    <source>
        <dbReference type="Pfam" id="PF08281"/>
    </source>
</evidence>
<dbReference type="OrthoDB" id="795397at2"/>
<dbReference type="SUPFAM" id="SSF88659">
    <property type="entry name" value="Sigma3 and sigma4 domains of RNA polymerase sigma factors"/>
    <property type="match status" value="1"/>
</dbReference>
<keyword evidence="7" id="KW-1185">Reference proteome</keyword>
<evidence type="ECO:0000313" key="6">
    <source>
        <dbReference type="EMBL" id="AUD04020.1"/>
    </source>
</evidence>
<dbReference type="RefSeq" id="WP_100990086.1">
    <property type="nucleotide sequence ID" value="NZ_CP025096.1"/>
</dbReference>
<sequence length="205" mass="24324">MIASTYTEILSRIEANDSTAVTLLYKRYGRQLYQYAHVQWSLDEDAIWEVIYQTLEQLQLRLLSYQFENQTMFDRLVFKVFLNFLRQRYRKEHQASRLTTVPLLEVYPDEAQTELNDQRQRVITDWLIDSQSELCEPAESESPLLGKLQRALDQLEPLERDLLLLRAQEFSYDEIAQMLGTVNNQLKVKHLRAKKKLINLINQLV</sequence>
<keyword evidence="2" id="KW-0731">Sigma factor</keyword>
<evidence type="ECO:0000256" key="4">
    <source>
        <dbReference type="ARBA" id="ARBA00023163"/>
    </source>
</evidence>
<dbReference type="Gene3D" id="1.10.10.10">
    <property type="entry name" value="Winged helix-like DNA-binding domain superfamily/Winged helix DNA-binding domain"/>
    <property type="match status" value="1"/>
</dbReference>
<keyword evidence="4" id="KW-0804">Transcription</keyword>
<dbReference type="KEGG" id="spir:CWM47_20630"/>